<dbReference type="Proteomes" id="UP000593561">
    <property type="component" value="Unassembled WGS sequence"/>
</dbReference>
<gene>
    <name evidence="1" type="ORF">Godav_028552</name>
</gene>
<dbReference type="InterPro" id="IPR032675">
    <property type="entry name" value="LRR_dom_sf"/>
</dbReference>
<accession>A0A7J8RZR6</accession>
<dbReference type="InterPro" id="IPR044974">
    <property type="entry name" value="Disease_R_plants"/>
</dbReference>
<dbReference type="Gene3D" id="3.80.10.10">
    <property type="entry name" value="Ribonuclease Inhibitor"/>
    <property type="match status" value="1"/>
</dbReference>
<comment type="caution">
    <text evidence="1">The sequence shown here is derived from an EMBL/GenBank/DDBJ whole genome shotgun (WGS) entry which is preliminary data.</text>
</comment>
<evidence type="ECO:0008006" key="3">
    <source>
        <dbReference type="Google" id="ProtNLM"/>
    </source>
</evidence>
<dbReference type="AlphaFoldDB" id="A0A7J8RZR6"/>
<name>A0A7J8RZR6_GOSDV</name>
<proteinExistence type="predicted"/>
<dbReference type="SUPFAM" id="SSF52058">
    <property type="entry name" value="L domain-like"/>
    <property type="match status" value="1"/>
</dbReference>
<dbReference type="PANTHER" id="PTHR11017:SF559">
    <property type="entry name" value="DISEASE RESISTANCE PROTEIN CHL1"/>
    <property type="match status" value="1"/>
</dbReference>
<evidence type="ECO:0000313" key="1">
    <source>
        <dbReference type="EMBL" id="MBA0619368.1"/>
    </source>
</evidence>
<sequence>MMNLKGFQNLIKTPDFTTASNLEVLILEGCTKLVDIHLSIGVLKSLKLLNLRDYRSLRTLPTKIGMESLETLIPSGCSSLIRFPEINGKMERTSKNSICL</sequence>
<evidence type="ECO:0000313" key="2">
    <source>
        <dbReference type="Proteomes" id="UP000593561"/>
    </source>
</evidence>
<protein>
    <recommendedName>
        <fullName evidence="3">NB-ARC domain-containing protein</fullName>
    </recommendedName>
</protein>
<dbReference type="PANTHER" id="PTHR11017">
    <property type="entry name" value="LEUCINE-RICH REPEAT-CONTAINING PROTEIN"/>
    <property type="match status" value="1"/>
</dbReference>
<dbReference type="GO" id="GO:0006952">
    <property type="term" value="P:defense response"/>
    <property type="evidence" value="ECO:0007669"/>
    <property type="project" value="InterPro"/>
</dbReference>
<organism evidence="1 2">
    <name type="scientific">Gossypium davidsonii</name>
    <name type="common">Davidson's cotton</name>
    <name type="synonym">Gossypium klotzschianum subsp. davidsonii</name>
    <dbReference type="NCBI Taxonomy" id="34287"/>
    <lineage>
        <taxon>Eukaryota</taxon>
        <taxon>Viridiplantae</taxon>
        <taxon>Streptophyta</taxon>
        <taxon>Embryophyta</taxon>
        <taxon>Tracheophyta</taxon>
        <taxon>Spermatophyta</taxon>
        <taxon>Magnoliopsida</taxon>
        <taxon>eudicotyledons</taxon>
        <taxon>Gunneridae</taxon>
        <taxon>Pentapetalae</taxon>
        <taxon>rosids</taxon>
        <taxon>malvids</taxon>
        <taxon>Malvales</taxon>
        <taxon>Malvaceae</taxon>
        <taxon>Malvoideae</taxon>
        <taxon>Gossypium</taxon>
    </lineage>
</organism>
<keyword evidence="2" id="KW-1185">Reference proteome</keyword>
<reference evidence="1 2" key="1">
    <citation type="journal article" date="2019" name="Genome Biol. Evol.">
        <title>Insights into the evolution of the New World diploid cottons (Gossypium, subgenus Houzingenia) based on genome sequencing.</title>
        <authorList>
            <person name="Grover C.E."/>
            <person name="Arick M.A. 2nd"/>
            <person name="Thrash A."/>
            <person name="Conover J.L."/>
            <person name="Sanders W.S."/>
            <person name="Peterson D.G."/>
            <person name="Frelichowski J.E."/>
            <person name="Scheffler J.A."/>
            <person name="Scheffler B.E."/>
            <person name="Wendel J.F."/>
        </authorList>
    </citation>
    <scope>NUCLEOTIDE SEQUENCE [LARGE SCALE GENOMIC DNA]</scope>
    <source>
        <strain evidence="1">27</strain>
        <tissue evidence="1">Leaf</tissue>
    </source>
</reference>
<dbReference type="EMBL" id="JABFAC010000007">
    <property type="protein sequence ID" value="MBA0619368.1"/>
    <property type="molecule type" value="Genomic_DNA"/>
</dbReference>